<evidence type="ECO:0000256" key="6">
    <source>
        <dbReference type="ARBA" id="ARBA00022763"/>
    </source>
</evidence>
<feature type="domain" description="Protein MMS22-like N-terminal" evidence="11">
    <location>
        <begin position="182"/>
        <end position="607"/>
    </location>
</feature>
<dbReference type="Pfam" id="PF14910">
    <property type="entry name" value="MMS22L_N"/>
    <property type="match status" value="1"/>
</dbReference>
<evidence type="ECO:0000256" key="8">
    <source>
        <dbReference type="ARBA" id="ARBA00023204"/>
    </source>
</evidence>
<dbReference type="InterPro" id="IPR029425">
    <property type="entry name" value="MMS22L_N"/>
</dbReference>
<keyword evidence="9" id="KW-0539">Nucleus</keyword>
<dbReference type="EMBL" id="HBUE01077135">
    <property type="protein sequence ID" value="CAG6475733.1"/>
    <property type="molecule type" value="Transcribed_RNA"/>
</dbReference>
<accession>A0A8D8BI52</accession>
<keyword evidence="5" id="KW-0158">Chromosome</keyword>
<dbReference type="GO" id="GO:0043596">
    <property type="term" value="C:nuclear replication fork"/>
    <property type="evidence" value="ECO:0007669"/>
    <property type="project" value="TreeGrafter"/>
</dbReference>
<name>A0A8D8BI52_CULPI</name>
<evidence type="ECO:0000256" key="9">
    <source>
        <dbReference type="ARBA" id="ARBA00023242"/>
    </source>
</evidence>
<dbReference type="GO" id="GO:0031297">
    <property type="term" value="P:replication fork processing"/>
    <property type="evidence" value="ECO:0007669"/>
    <property type="project" value="InterPro"/>
</dbReference>
<evidence type="ECO:0000256" key="3">
    <source>
        <dbReference type="ARBA" id="ARBA00006585"/>
    </source>
</evidence>
<keyword evidence="6" id="KW-0227">DNA damage</keyword>
<dbReference type="AlphaFoldDB" id="A0A8D8BI52"/>
<feature type="domain" description="MMS22-like C-terminal" evidence="12">
    <location>
        <begin position="718"/>
        <end position="1080"/>
    </location>
</feature>
<evidence type="ECO:0000256" key="2">
    <source>
        <dbReference type="ARBA" id="ARBA00004286"/>
    </source>
</evidence>
<keyword evidence="8" id="KW-0234">DNA repair</keyword>
<evidence type="ECO:0000259" key="12">
    <source>
        <dbReference type="Pfam" id="PF14911"/>
    </source>
</evidence>
<dbReference type="PANTHER" id="PTHR28547:SF1">
    <property type="entry name" value="PROTEIN MMS22-LIKE"/>
    <property type="match status" value="1"/>
</dbReference>
<organism evidence="13">
    <name type="scientific">Culex pipiens</name>
    <name type="common">House mosquito</name>
    <dbReference type="NCBI Taxonomy" id="7175"/>
    <lineage>
        <taxon>Eukaryota</taxon>
        <taxon>Metazoa</taxon>
        <taxon>Ecdysozoa</taxon>
        <taxon>Arthropoda</taxon>
        <taxon>Hexapoda</taxon>
        <taxon>Insecta</taxon>
        <taxon>Pterygota</taxon>
        <taxon>Neoptera</taxon>
        <taxon>Endopterygota</taxon>
        <taxon>Diptera</taxon>
        <taxon>Nematocera</taxon>
        <taxon>Culicoidea</taxon>
        <taxon>Culicidae</taxon>
        <taxon>Culicinae</taxon>
        <taxon>Culicini</taxon>
        <taxon>Culex</taxon>
        <taxon>Culex</taxon>
    </lineage>
</organism>
<dbReference type="Pfam" id="PF14911">
    <property type="entry name" value="MMS22L_C"/>
    <property type="match status" value="1"/>
</dbReference>
<dbReference type="PANTHER" id="PTHR28547">
    <property type="entry name" value="PROTEIN MMS22-LIKE"/>
    <property type="match status" value="1"/>
</dbReference>
<evidence type="ECO:0000256" key="1">
    <source>
        <dbReference type="ARBA" id="ARBA00004123"/>
    </source>
</evidence>
<proteinExistence type="inferred from homology"/>
<evidence type="ECO:0000256" key="4">
    <source>
        <dbReference type="ARBA" id="ARBA00021061"/>
    </source>
</evidence>
<dbReference type="InterPro" id="IPR042320">
    <property type="entry name" value="MMS22-like"/>
</dbReference>
<evidence type="ECO:0000256" key="7">
    <source>
        <dbReference type="ARBA" id="ARBA00022853"/>
    </source>
</evidence>
<sequence>MFDCNNRPAELSSFVGPDVRKLVEVDRYRAIYAESSASPEDENRPAVLFGLEFYYLDDKMLQRLALEARTTMCHLGNSDVWQELGNTQGWWMGVQVGRFLRVLIGSCGEDALYKEEELLEVISVVTNSLPAIGLLADGFSGISVKRIDSGSYGSFHVALEWRWYALMLMYEVHKRISGKVDFEAAYRDLLEGLVGLASIKYNDRTIQNELTEEMQFYCPCVKNIWIGMLVLATSSGVDFWANLQIALEKILNEVHAKSWKRTKANTLLFQAWLVHGIASLYQYRLLDETTFKETPIITLPPDYTILDRALKEVTLGALPEDNLRTFLLLLKPIYTKWWPIKYDLVITLWEYFSKRLNSPFQLPQEPPINLACVSRSPKGIIDQAAQHSTQQAFDSLSTHTSSFKSYITLMAFMLRHLSTSSQKTKVQILFNRTILRFAPPKLTSLTEQAIYNYTLLTLAMVQATPYQDDYPRLSKQMLHFNLDQLTPNSDVEVAIRRITVLVLANMALTILFTERAFDKTSHLRQVLEGLGRAYRKFGDRLQTVAPIVAEAMGTVYERAFARGEFEKGDEQFLAGGDWLERYLKSCPEGEMEEVMMVFSRTLNMLRRRSTTLFRSELHADFVEPLNSFVLPRIKEFFTKDTTIAMPIVAEMAVQFTLCAPDPIALMELVSFFAEHSTAGLELRLQYIKALVGSDRMKEVDERVIVRIWLKLAIQNGGEQLVELSRVVCGLGVFQEICSIAEVDLCEGKDDLMGLFFKALGDKYNEKDSRGQLEMSLKVNALFHQFDAWFPSPTTSLLIRIISMLVVAIKECGQVIYKRGNSACLLHLAFSKFFLPSSVLTNRNVPNDLVLAMGKVWHRIMDVLGQMSYLEDPVIGDYAAKMMPKWAPQFLKFKTNADAVKPFLVFFTSRNEAFVKFALNKYLAYYVELNGAAPKLQAEIGLKLLTFLLEALNNAQDNGKIAMFIGIVAPATLEHALLVHDQSLSKPVANELTSLMLTSTQNGSNLIKMELKSALASFTKKHLRINTSNYFRFMYKLADQRPEFIESLISTIRLELTETERLRGNGEDQHLRRMLSQLQGAVEASFNKVNKRMNTFVTHCSEQQQSI</sequence>
<comment type="similarity">
    <text evidence="3">Belongs to the MMS22 family. MMS22L subfamily.</text>
</comment>
<comment type="subcellular location">
    <subcellularLocation>
        <location evidence="2">Chromosome</location>
    </subcellularLocation>
    <subcellularLocation>
        <location evidence="1">Nucleus</location>
    </subcellularLocation>
</comment>
<evidence type="ECO:0000256" key="5">
    <source>
        <dbReference type="ARBA" id="ARBA00022454"/>
    </source>
</evidence>
<evidence type="ECO:0000259" key="11">
    <source>
        <dbReference type="Pfam" id="PF14910"/>
    </source>
</evidence>
<evidence type="ECO:0000313" key="13">
    <source>
        <dbReference type="EMBL" id="CAG6475733.1"/>
    </source>
</evidence>
<reference evidence="13" key="1">
    <citation type="submission" date="2021-05" db="EMBL/GenBank/DDBJ databases">
        <authorList>
            <person name="Alioto T."/>
            <person name="Alioto T."/>
            <person name="Gomez Garrido J."/>
        </authorList>
    </citation>
    <scope>NUCLEOTIDE SEQUENCE</scope>
</reference>
<dbReference type="InterPro" id="IPR029424">
    <property type="entry name" value="MMS22L_C"/>
</dbReference>
<dbReference type="GO" id="GO:0006325">
    <property type="term" value="P:chromatin organization"/>
    <property type="evidence" value="ECO:0007669"/>
    <property type="project" value="UniProtKB-KW"/>
</dbReference>
<keyword evidence="7" id="KW-0156">Chromatin regulator</keyword>
<evidence type="ECO:0000256" key="10">
    <source>
        <dbReference type="ARBA" id="ARBA00033326"/>
    </source>
</evidence>
<protein>
    <recommendedName>
        <fullName evidence="4">Protein MMS22-like</fullName>
    </recommendedName>
    <alternativeName>
        <fullName evidence="10">Methyl methanesulfonate-sensitivity protein 22-like</fullName>
    </alternativeName>
</protein>
<dbReference type="GO" id="GO:0000724">
    <property type="term" value="P:double-strand break repair via homologous recombination"/>
    <property type="evidence" value="ECO:0007669"/>
    <property type="project" value="InterPro"/>
</dbReference>